<dbReference type="Pfam" id="PF13367">
    <property type="entry name" value="PrsW-protease"/>
    <property type="match status" value="1"/>
</dbReference>
<gene>
    <name evidence="4" type="ORF">KB449_22290</name>
</gene>
<dbReference type="PROSITE" id="PS50042">
    <property type="entry name" value="CNMP_BINDING_3"/>
    <property type="match status" value="2"/>
</dbReference>
<evidence type="ECO:0000313" key="4">
    <source>
        <dbReference type="EMBL" id="MDI4647698.1"/>
    </source>
</evidence>
<dbReference type="InterPro" id="IPR018488">
    <property type="entry name" value="cNMP-bd_CS"/>
</dbReference>
<feature type="transmembrane region" description="Helical" evidence="2">
    <location>
        <begin position="347"/>
        <end position="367"/>
    </location>
</feature>
<dbReference type="InterPro" id="IPR018490">
    <property type="entry name" value="cNMP-bd_dom_sf"/>
</dbReference>
<dbReference type="Pfam" id="PF00027">
    <property type="entry name" value="cNMP_binding"/>
    <property type="match status" value="2"/>
</dbReference>
<sequence>MTREDIIAFLGDHALLRGIPDPELRIAAASIEPVSFEDGRSLLVEGDTGTDCYFICRGSVQVSSRNLVGKTLLLAELGPGALVGEIGLLRRERRTATVTAIGVVEALRLDRRSFELLAERSPLFHESLLLTVRIRMIHRLLRKASIWSDIPDAELRGLAEITTVLPMKKGDILVREGEAADRFYMISTGRVEVRASGRRKAQLREGDFFGEIGLLSGTSAEATATAAEDGELLVMGKSEFQYILDYYAPVRRQFMEMLRIRAPHLMPRTEGVEAPVVAIEPALPKAKERWVDALLWLGGGFVLLTVLALIVRSDWLSFVTLIVGGFVGPVTFVAYIRGHQLLGFGSLRLGMIFLSSAVVAVPLAWYLEHVSLFGAGQGDFTRFRVPLTVSVIEEGAKLLVCLALLRTKQMRFLMDAVVFGASAGMGFAAIESVIYGWSHLGEASSIGMLSVLWIRALLSPFGHGTWTAIAAAGIWIAAGARASGAATGSRRRIKPWSAAFLLAAVVALHAAWDLQFETGLAKVGMMAAVGGAGIGLLYLLVRTGRREEYRAFAALNPYVQEAVRHVDANADAPGELRCDGCGTVSPRETRYCARCGRALRVRF</sequence>
<evidence type="ECO:0000256" key="1">
    <source>
        <dbReference type="ARBA" id="ARBA00023159"/>
    </source>
</evidence>
<keyword evidence="2" id="KW-0812">Transmembrane</keyword>
<feature type="transmembrane region" description="Helical" evidence="2">
    <location>
        <begin position="524"/>
        <end position="541"/>
    </location>
</feature>
<dbReference type="PROSITE" id="PS00889">
    <property type="entry name" value="CNMP_BINDING_2"/>
    <property type="match status" value="1"/>
</dbReference>
<accession>A0ABT6TLH1</accession>
<dbReference type="Proteomes" id="UP001161691">
    <property type="component" value="Unassembled WGS sequence"/>
</dbReference>
<evidence type="ECO:0000259" key="3">
    <source>
        <dbReference type="PROSITE" id="PS50042"/>
    </source>
</evidence>
<dbReference type="SMART" id="SM00100">
    <property type="entry name" value="cNMP"/>
    <property type="match status" value="2"/>
</dbReference>
<keyword evidence="5" id="KW-1185">Reference proteome</keyword>
<feature type="transmembrane region" description="Helical" evidence="2">
    <location>
        <begin position="493"/>
        <end position="512"/>
    </location>
</feature>
<organism evidence="4 5">
    <name type="scientific">Cohnella hashimotonis</name>
    <dbReference type="NCBI Taxonomy" id="2826895"/>
    <lineage>
        <taxon>Bacteria</taxon>
        <taxon>Bacillati</taxon>
        <taxon>Bacillota</taxon>
        <taxon>Bacilli</taxon>
        <taxon>Bacillales</taxon>
        <taxon>Paenibacillaceae</taxon>
        <taxon>Cohnella</taxon>
    </lineage>
</organism>
<comment type="caution">
    <text evidence="4">The sequence shown here is derived from an EMBL/GenBank/DDBJ whole genome shotgun (WGS) entry which is preliminary data.</text>
</comment>
<keyword evidence="1" id="KW-0010">Activator</keyword>
<proteinExistence type="predicted"/>
<dbReference type="PANTHER" id="PTHR23011:SF28">
    <property type="entry name" value="CYCLIC NUCLEOTIDE-BINDING DOMAIN CONTAINING PROTEIN"/>
    <property type="match status" value="1"/>
</dbReference>
<dbReference type="EMBL" id="JAGRPV010000001">
    <property type="protein sequence ID" value="MDI4647698.1"/>
    <property type="molecule type" value="Genomic_DNA"/>
</dbReference>
<dbReference type="PROSITE" id="PS00888">
    <property type="entry name" value="CNMP_BINDING_1"/>
    <property type="match status" value="1"/>
</dbReference>
<dbReference type="Gene3D" id="2.60.120.10">
    <property type="entry name" value="Jelly Rolls"/>
    <property type="match status" value="2"/>
</dbReference>
<dbReference type="RefSeq" id="WP_282910448.1">
    <property type="nucleotide sequence ID" value="NZ_JAGRPV010000001.1"/>
</dbReference>
<feature type="transmembrane region" description="Helical" evidence="2">
    <location>
        <begin position="293"/>
        <end position="311"/>
    </location>
</feature>
<evidence type="ECO:0000313" key="5">
    <source>
        <dbReference type="Proteomes" id="UP001161691"/>
    </source>
</evidence>
<dbReference type="InterPro" id="IPR000595">
    <property type="entry name" value="cNMP-bd_dom"/>
</dbReference>
<feature type="domain" description="Cyclic nucleotide-binding" evidence="3">
    <location>
        <begin position="15"/>
        <end position="117"/>
    </location>
</feature>
<evidence type="ECO:0000256" key="2">
    <source>
        <dbReference type="SAM" id="Phobius"/>
    </source>
</evidence>
<feature type="transmembrane region" description="Helical" evidence="2">
    <location>
        <begin position="317"/>
        <end position="335"/>
    </location>
</feature>
<reference evidence="4" key="1">
    <citation type="submission" date="2023-04" db="EMBL/GenBank/DDBJ databases">
        <title>Comparative genomic analysis of Cohnella hashimotonis sp. nov., isolated from the International Space Station.</title>
        <authorList>
            <person name="Venkateswaran K."/>
            <person name="Simpson A."/>
        </authorList>
    </citation>
    <scope>NUCLEOTIDE SEQUENCE</scope>
    <source>
        <strain evidence="4">F6_2S_P_1</strain>
    </source>
</reference>
<keyword evidence="2" id="KW-0472">Membrane</keyword>
<dbReference type="InterPro" id="IPR026898">
    <property type="entry name" value="PrsW"/>
</dbReference>
<feature type="transmembrane region" description="Helical" evidence="2">
    <location>
        <begin position="457"/>
        <end position="481"/>
    </location>
</feature>
<feature type="transmembrane region" description="Helical" evidence="2">
    <location>
        <begin position="417"/>
        <end position="437"/>
    </location>
</feature>
<feature type="domain" description="Cyclic nucleotide-binding" evidence="3">
    <location>
        <begin position="146"/>
        <end position="261"/>
    </location>
</feature>
<dbReference type="SUPFAM" id="SSF51206">
    <property type="entry name" value="cAMP-binding domain-like"/>
    <property type="match status" value="2"/>
</dbReference>
<dbReference type="CDD" id="cd00038">
    <property type="entry name" value="CAP_ED"/>
    <property type="match status" value="2"/>
</dbReference>
<dbReference type="PANTHER" id="PTHR23011">
    <property type="entry name" value="CYCLIC NUCLEOTIDE-BINDING DOMAIN CONTAINING PROTEIN"/>
    <property type="match status" value="1"/>
</dbReference>
<protein>
    <submittedName>
        <fullName evidence="4">Cyclic nucleotide-binding domain-containing protein</fullName>
    </submittedName>
</protein>
<dbReference type="InterPro" id="IPR014710">
    <property type="entry name" value="RmlC-like_jellyroll"/>
</dbReference>
<keyword evidence="2" id="KW-1133">Transmembrane helix</keyword>
<name>A0ABT6TLH1_9BACL</name>